<dbReference type="InterPro" id="IPR025327">
    <property type="entry name" value="DUF4233"/>
</dbReference>
<feature type="transmembrane region" description="Helical" evidence="1">
    <location>
        <begin position="100"/>
        <end position="120"/>
    </location>
</feature>
<protein>
    <submittedName>
        <fullName evidence="2">DUF4233 domain-containing protein</fullName>
    </submittedName>
</protein>
<accession>A0A2U1T913</accession>
<keyword evidence="3" id="KW-1185">Reference proteome</keyword>
<sequence>MTDETNNYGPLGPGSTPVKDPFKGLRGVLAGVLILEAITIFLALTVILQVDGGQYWTTFNWGFIVVLGTAHVVLAFLQRFDFALPAALVLQAIGFVGGLFVHWSLSAVMFIFLLVWWYVLRLRKNLLERMKRGLLTTQHLGTK</sequence>
<dbReference type="Proteomes" id="UP000244989">
    <property type="component" value="Unassembled WGS sequence"/>
</dbReference>
<dbReference type="AlphaFoldDB" id="A0A2U1T913"/>
<feature type="transmembrane region" description="Helical" evidence="1">
    <location>
        <begin position="60"/>
        <end position="80"/>
    </location>
</feature>
<reference evidence="3" key="1">
    <citation type="submission" date="2018-04" db="EMBL/GenBank/DDBJ databases">
        <authorList>
            <person name="Liu S."/>
            <person name="Wang Z."/>
            <person name="Li J."/>
        </authorList>
    </citation>
    <scope>NUCLEOTIDE SEQUENCE [LARGE SCALE GENOMIC DNA]</scope>
    <source>
        <strain evidence="3">2189</strain>
    </source>
</reference>
<proteinExistence type="predicted"/>
<evidence type="ECO:0000256" key="1">
    <source>
        <dbReference type="SAM" id="Phobius"/>
    </source>
</evidence>
<evidence type="ECO:0000313" key="2">
    <source>
        <dbReference type="EMBL" id="PWC02479.1"/>
    </source>
</evidence>
<gene>
    <name evidence="2" type="ORF">DF222_02285</name>
</gene>
<dbReference type="EMBL" id="QEEZ01000003">
    <property type="protein sequence ID" value="PWC02479.1"/>
    <property type="molecule type" value="Genomic_DNA"/>
</dbReference>
<dbReference type="Pfam" id="PF14017">
    <property type="entry name" value="DUF4233"/>
    <property type="match status" value="1"/>
</dbReference>
<feature type="transmembrane region" description="Helical" evidence="1">
    <location>
        <begin position="28"/>
        <end position="48"/>
    </location>
</feature>
<keyword evidence="1" id="KW-0472">Membrane</keyword>
<name>A0A2U1T913_9CORY</name>
<comment type="caution">
    <text evidence="2">The sequence shown here is derived from an EMBL/GenBank/DDBJ whole genome shotgun (WGS) entry which is preliminary data.</text>
</comment>
<dbReference type="KEGG" id="cyz:C3B44_08985"/>
<dbReference type="OrthoDB" id="4773077at2"/>
<dbReference type="RefSeq" id="WP_108432075.1">
    <property type="nucleotide sequence ID" value="NZ_CP026947.1"/>
</dbReference>
<organism evidence="2 3">
    <name type="scientific">Corynebacterium yudongzhengii</name>
    <dbReference type="NCBI Taxonomy" id="2080740"/>
    <lineage>
        <taxon>Bacteria</taxon>
        <taxon>Bacillati</taxon>
        <taxon>Actinomycetota</taxon>
        <taxon>Actinomycetes</taxon>
        <taxon>Mycobacteriales</taxon>
        <taxon>Corynebacteriaceae</taxon>
        <taxon>Corynebacterium</taxon>
    </lineage>
</organism>
<evidence type="ECO:0000313" key="3">
    <source>
        <dbReference type="Proteomes" id="UP000244989"/>
    </source>
</evidence>
<keyword evidence="1" id="KW-1133">Transmembrane helix</keyword>
<keyword evidence="1" id="KW-0812">Transmembrane</keyword>